<reference evidence="7 8" key="1">
    <citation type="journal article" date="2019" name="Environ. Microbiol.">
        <title>Genomics insights into ecotype formation of ammonia-oxidizing archaea in the deep ocean.</title>
        <authorList>
            <person name="Wang Y."/>
            <person name="Huang J.M."/>
            <person name="Cui G.J."/>
            <person name="Nunoura T."/>
            <person name="Takaki Y."/>
            <person name="Li W.L."/>
            <person name="Li J."/>
            <person name="Gao Z.M."/>
            <person name="Takai K."/>
            <person name="Zhang A.Q."/>
            <person name="Stepanauskas R."/>
        </authorList>
    </citation>
    <scope>NUCLEOTIDE SEQUENCE [LARGE SCALE GENOMIC DNA]</scope>
    <source>
        <strain evidence="7 8">L15b</strain>
    </source>
</reference>
<gene>
    <name evidence="7" type="primary">ispD</name>
    <name evidence="7" type="ORF">HX837_06500</name>
</gene>
<dbReference type="FunFam" id="3.90.550.10:FF:000003">
    <property type="entry name" value="2-C-methyl-D-erythritol 4-phosphate cytidylyltransferase"/>
    <property type="match status" value="1"/>
</dbReference>
<dbReference type="UniPathway" id="UPA00056">
    <property type="reaction ID" value="UER00093"/>
</dbReference>
<comment type="caution">
    <text evidence="7">The sequence shown here is derived from an EMBL/GenBank/DDBJ whole genome shotgun (WGS) entry which is preliminary data.</text>
</comment>
<name>A0A7K4MQI8_9ARCH</name>
<dbReference type="AlphaFoldDB" id="A0A7K4MQI8"/>
<dbReference type="GO" id="GO:0050518">
    <property type="term" value="F:2-C-methyl-D-erythritol 4-phosphate cytidylyltransferase activity"/>
    <property type="evidence" value="ECO:0007669"/>
    <property type="project" value="UniProtKB-EC"/>
</dbReference>
<dbReference type="Pfam" id="PF01128">
    <property type="entry name" value="IspD"/>
    <property type="match status" value="1"/>
</dbReference>
<evidence type="ECO:0000256" key="1">
    <source>
        <dbReference type="ARBA" id="ARBA00004787"/>
    </source>
</evidence>
<evidence type="ECO:0000256" key="3">
    <source>
        <dbReference type="ARBA" id="ARBA00012526"/>
    </source>
</evidence>
<evidence type="ECO:0000256" key="6">
    <source>
        <dbReference type="ARBA" id="ARBA00023229"/>
    </source>
</evidence>
<comment type="pathway">
    <text evidence="1">Isoprenoid biosynthesis; isopentenyl diphosphate biosynthesis via DXP pathway; isopentenyl diphosphate from 1-deoxy-D-xylulose 5-phosphate: step 2/6.</text>
</comment>
<dbReference type="CDD" id="cd02516">
    <property type="entry name" value="CDP-ME_synthetase"/>
    <property type="match status" value="1"/>
</dbReference>
<dbReference type="SUPFAM" id="SSF53448">
    <property type="entry name" value="Nucleotide-diphospho-sugar transferases"/>
    <property type="match status" value="1"/>
</dbReference>
<dbReference type="PANTHER" id="PTHR32125">
    <property type="entry name" value="2-C-METHYL-D-ERYTHRITOL 4-PHOSPHATE CYTIDYLYLTRANSFERASE, CHLOROPLASTIC"/>
    <property type="match status" value="1"/>
</dbReference>
<dbReference type="InterPro" id="IPR029044">
    <property type="entry name" value="Nucleotide-diphossugar_trans"/>
</dbReference>
<comment type="similarity">
    <text evidence="2">Belongs to the IspD/TarI cytidylyltransferase family. IspD subfamily.</text>
</comment>
<evidence type="ECO:0000313" key="7">
    <source>
        <dbReference type="EMBL" id="NWJ43831.1"/>
    </source>
</evidence>
<evidence type="ECO:0000313" key="8">
    <source>
        <dbReference type="Proteomes" id="UP000523105"/>
    </source>
</evidence>
<dbReference type="PANTHER" id="PTHR32125:SF4">
    <property type="entry name" value="2-C-METHYL-D-ERYTHRITOL 4-PHOSPHATE CYTIDYLYLTRANSFERASE, CHLOROPLASTIC"/>
    <property type="match status" value="1"/>
</dbReference>
<keyword evidence="4 7" id="KW-0808">Transferase</keyword>
<dbReference type="Proteomes" id="UP000523105">
    <property type="component" value="Unassembled WGS sequence"/>
</dbReference>
<dbReference type="EMBL" id="JACASV010000061">
    <property type="protein sequence ID" value="NWJ43831.1"/>
    <property type="molecule type" value="Genomic_DNA"/>
</dbReference>
<keyword evidence="5 7" id="KW-0548">Nucleotidyltransferase</keyword>
<dbReference type="InterPro" id="IPR018294">
    <property type="entry name" value="ISPD_synthase_CS"/>
</dbReference>
<dbReference type="NCBIfam" id="TIGR00453">
    <property type="entry name" value="ispD"/>
    <property type="match status" value="1"/>
</dbReference>
<dbReference type="Gene3D" id="3.90.550.10">
    <property type="entry name" value="Spore Coat Polysaccharide Biosynthesis Protein SpsA, Chain A"/>
    <property type="match status" value="1"/>
</dbReference>
<dbReference type="InterPro" id="IPR050088">
    <property type="entry name" value="IspD/TarI_cytidylyltransf_bact"/>
</dbReference>
<organism evidence="7 8">
    <name type="scientific">Marine Group I thaumarchaeote</name>
    <dbReference type="NCBI Taxonomy" id="2511932"/>
    <lineage>
        <taxon>Archaea</taxon>
        <taxon>Nitrososphaerota</taxon>
        <taxon>Marine Group I</taxon>
    </lineage>
</organism>
<proteinExistence type="inferred from homology"/>
<dbReference type="GO" id="GO:0019288">
    <property type="term" value="P:isopentenyl diphosphate biosynthetic process, methylerythritol 4-phosphate pathway"/>
    <property type="evidence" value="ECO:0007669"/>
    <property type="project" value="UniProtKB-UniPathway"/>
</dbReference>
<dbReference type="InterPro" id="IPR034683">
    <property type="entry name" value="IspD/TarI"/>
</dbReference>
<dbReference type="EC" id="2.7.7.60" evidence="3"/>
<evidence type="ECO:0000256" key="5">
    <source>
        <dbReference type="ARBA" id="ARBA00022695"/>
    </source>
</evidence>
<evidence type="ECO:0000256" key="4">
    <source>
        <dbReference type="ARBA" id="ARBA00022679"/>
    </source>
</evidence>
<evidence type="ECO:0000256" key="2">
    <source>
        <dbReference type="ARBA" id="ARBA00009789"/>
    </source>
</evidence>
<sequence>MICAIILASGNSTRFNSEIPKQFHKLNGHMLLDYPIQTFSECGEIDRLIIVVPENYCAEIQKEYPDHSVVSGGSSRKESAFQGLLACPPETEKVLIHDAARALVDTATIIRCINGLDEAKAISTVIPAKDTVVETNENIIVKMPNRSRMYLEQTPQGFHYQTILKAHTNFQVDTTDDIRLVNEMGIKCATVEGSENNFKITTKQDYLLAEILLREEG</sequence>
<keyword evidence="6" id="KW-0414">Isoprene biosynthesis</keyword>
<accession>A0A7K4MQI8</accession>
<dbReference type="InterPro" id="IPR001228">
    <property type="entry name" value="IspD"/>
</dbReference>
<protein>
    <recommendedName>
        <fullName evidence="3">2-C-methyl-D-erythritol 4-phosphate cytidylyltransferase</fullName>
        <ecNumber evidence="3">2.7.7.60</ecNumber>
    </recommendedName>
</protein>
<dbReference type="PROSITE" id="PS01295">
    <property type="entry name" value="ISPD"/>
    <property type="match status" value="1"/>
</dbReference>